<sequence>MYCLCDDLSLIGVIFLRLLGVFLPCFYGKSHTYK</sequence>
<reference evidence="2" key="1">
    <citation type="submission" date="2014-09" db="EMBL/GenBank/DDBJ databases">
        <authorList>
            <person name="Magalhaes I.L.F."/>
            <person name="Oliveira U."/>
            <person name="Santos F.R."/>
            <person name="Vidigal T.H.D.A."/>
            <person name="Brescovit A.D."/>
            <person name="Santos A.J."/>
        </authorList>
    </citation>
    <scope>NUCLEOTIDE SEQUENCE</scope>
    <source>
        <tissue evidence="2">Shoot tissue taken approximately 20 cm above the soil surface</tissue>
    </source>
</reference>
<evidence type="ECO:0000313" key="2">
    <source>
        <dbReference type="EMBL" id="JAD43082.1"/>
    </source>
</evidence>
<feature type="transmembrane region" description="Helical" evidence="1">
    <location>
        <begin position="6"/>
        <end position="27"/>
    </location>
</feature>
<proteinExistence type="predicted"/>
<reference evidence="2" key="2">
    <citation type="journal article" date="2015" name="Data Brief">
        <title>Shoot transcriptome of the giant reed, Arundo donax.</title>
        <authorList>
            <person name="Barrero R.A."/>
            <person name="Guerrero F.D."/>
            <person name="Moolhuijzen P."/>
            <person name="Goolsby J.A."/>
            <person name="Tidwell J."/>
            <person name="Bellgard S.E."/>
            <person name="Bellgard M.I."/>
        </authorList>
    </citation>
    <scope>NUCLEOTIDE SEQUENCE</scope>
    <source>
        <tissue evidence="2">Shoot tissue taken approximately 20 cm above the soil surface</tissue>
    </source>
</reference>
<keyword evidence="1" id="KW-0472">Membrane</keyword>
<organism evidence="2">
    <name type="scientific">Arundo donax</name>
    <name type="common">Giant reed</name>
    <name type="synonym">Donax arundinaceus</name>
    <dbReference type="NCBI Taxonomy" id="35708"/>
    <lineage>
        <taxon>Eukaryota</taxon>
        <taxon>Viridiplantae</taxon>
        <taxon>Streptophyta</taxon>
        <taxon>Embryophyta</taxon>
        <taxon>Tracheophyta</taxon>
        <taxon>Spermatophyta</taxon>
        <taxon>Magnoliopsida</taxon>
        <taxon>Liliopsida</taxon>
        <taxon>Poales</taxon>
        <taxon>Poaceae</taxon>
        <taxon>PACMAD clade</taxon>
        <taxon>Arundinoideae</taxon>
        <taxon>Arundineae</taxon>
        <taxon>Arundo</taxon>
    </lineage>
</organism>
<evidence type="ECO:0000256" key="1">
    <source>
        <dbReference type="SAM" id="Phobius"/>
    </source>
</evidence>
<dbReference type="AlphaFoldDB" id="A0A0A9A7S0"/>
<name>A0A0A9A7S0_ARUDO</name>
<protein>
    <submittedName>
        <fullName evidence="2">Uncharacterized protein</fullName>
    </submittedName>
</protein>
<keyword evidence="1" id="KW-1133">Transmembrane helix</keyword>
<keyword evidence="1" id="KW-0812">Transmembrane</keyword>
<accession>A0A0A9A7S0</accession>
<dbReference type="EMBL" id="GBRH01254813">
    <property type="protein sequence ID" value="JAD43082.1"/>
    <property type="molecule type" value="Transcribed_RNA"/>
</dbReference>